<comment type="caution">
    <text evidence="1">The sequence shown here is derived from an EMBL/GenBank/DDBJ whole genome shotgun (WGS) entry which is preliminary data.</text>
</comment>
<dbReference type="Proteomes" id="UP000663864">
    <property type="component" value="Unassembled WGS sequence"/>
</dbReference>
<gene>
    <name evidence="2" type="ORF">JBS370_LOCUS32923</name>
    <name evidence="1" type="ORF">ZHD862_LOCUS17300</name>
</gene>
<reference evidence="1" key="1">
    <citation type="submission" date="2021-02" db="EMBL/GenBank/DDBJ databases">
        <authorList>
            <person name="Nowell W R."/>
        </authorList>
    </citation>
    <scope>NUCLEOTIDE SEQUENCE</scope>
</reference>
<protein>
    <submittedName>
        <fullName evidence="1">Uncharacterized protein</fullName>
    </submittedName>
</protein>
<dbReference type="AlphaFoldDB" id="A0A814NL46"/>
<accession>A0A814NL46</accession>
<evidence type="ECO:0000313" key="3">
    <source>
        <dbReference type="Proteomes" id="UP000663864"/>
    </source>
</evidence>
<evidence type="ECO:0000313" key="1">
    <source>
        <dbReference type="EMBL" id="CAF1095244.1"/>
    </source>
</evidence>
<organism evidence="1 3">
    <name type="scientific">Rotaria sordida</name>
    <dbReference type="NCBI Taxonomy" id="392033"/>
    <lineage>
        <taxon>Eukaryota</taxon>
        <taxon>Metazoa</taxon>
        <taxon>Spiralia</taxon>
        <taxon>Gnathifera</taxon>
        <taxon>Rotifera</taxon>
        <taxon>Eurotatoria</taxon>
        <taxon>Bdelloidea</taxon>
        <taxon>Philodinida</taxon>
        <taxon>Philodinidae</taxon>
        <taxon>Rotaria</taxon>
    </lineage>
</organism>
<dbReference type="EMBL" id="CAJNOT010000853">
    <property type="protein sequence ID" value="CAF1095244.1"/>
    <property type="molecule type" value="Genomic_DNA"/>
</dbReference>
<name>A0A814NL46_9BILA</name>
<evidence type="ECO:0000313" key="2">
    <source>
        <dbReference type="EMBL" id="CAF4127675.1"/>
    </source>
</evidence>
<dbReference type="EMBL" id="CAJOBD010009075">
    <property type="protein sequence ID" value="CAF4127675.1"/>
    <property type="molecule type" value="Genomic_DNA"/>
</dbReference>
<proteinExistence type="predicted"/>
<sequence length="224" mass="26477">MPRLNTFTFYIRTINEINNGIYCQTTEDIQRSFINRRWSQVNCWANHFPNGTELYNVFSLPFTMEHMNGITNSFPDGIFSSVCYLSMLDVRPFEHNFFNLIAQAFSSLRKLTLTNLISQIHKQQHWQLDNNNNNNQNSSIIVYPHLKTLVLLNVHIDYVEEFLHDNNTRLPSLIQLLIKYEQLETVTNNFTNNRTRRNCSSLKSIYNDEGVVYPKDFYLYFPAL</sequence>
<dbReference type="Proteomes" id="UP000663836">
    <property type="component" value="Unassembled WGS sequence"/>
</dbReference>